<evidence type="ECO:0000313" key="4">
    <source>
        <dbReference type="Proteomes" id="UP000015527"/>
    </source>
</evidence>
<gene>
    <name evidence="3" type="ORF">L284_13070</name>
</gene>
<reference evidence="3 4" key="1">
    <citation type="journal article" date="2013" name="Genome Announc.">
        <title>Genome Sequence of Novosphingobium lindaniclasticum LE124T, Isolated from a Hexachlorocyclohexane Dumpsite.</title>
        <authorList>
            <person name="Saxena A."/>
            <person name="Nayyar N."/>
            <person name="Sangwan N."/>
            <person name="Kumari R."/>
            <person name="Khurana J.P."/>
            <person name="Lal R."/>
        </authorList>
    </citation>
    <scope>NUCLEOTIDE SEQUENCE [LARGE SCALE GENOMIC DNA]</scope>
    <source>
        <strain evidence="3 4">LE124</strain>
    </source>
</reference>
<sequence>MDIADEPNRETEAVLTELGVEVLRLTADLGRVDEIRAAFAAVQELFGCLDASVHIGGYSWRGETLQVSEELWDKVLNANLRSTFFCCQEALRIMYQQKSGAIVNMSADAAFFPMYGFALQAAGKGGIVSMTRTLALEAAEHGVRVNAVSPGIVRTAQAGFKRPESPKLQRLKHIPAEAVNHLADQTVANRYLSAEEVAQAFAFLCSDRASGISGDLHHVNGGGYFSLQY</sequence>
<evidence type="ECO:0000256" key="1">
    <source>
        <dbReference type="ARBA" id="ARBA00006484"/>
    </source>
</evidence>
<dbReference type="InterPro" id="IPR002347">
    <property type="entry name" value="SDR_fam"/>
</dbReference>
<dbReference type="CDD" id="cd05233">
    <property type="entry name" value="SDR_c"/>
    <property type="match status" value="1"/>
</dbReference>
<dbReference type="InterPro" id="IPR036291">
    <property type="entry name" value="NAD(P)-bd_dom_sf"/>
</dbReference>
<dbReference type="SUPFAM" id="SSF51735">
    <property type="entry name" value="NAD(P)-binding Rossmann-fold domains"/>
    <property type="match status" value="1"/>
</dbReference>
<dbReference type="PRINTS" id="PR00081">
    <property type="entry name" value="GDHRDH"/>
</dbReference>
<dbReference type="Pfam" id="PF13561">
    <property type="entry name" value="adh_short_C2"/>
    <property type="match status" value="1"/>
</dbReference>
<keyword evidence="2" id="KW-0560">Oxidoreductase</keyword>
<keyword evidence="4" id="KW-1185">Reference proteome</keyword>
<dbReference type="PANTHER" id="PTHR24321:SF8">
    <property type="entry name" value="ESTRADIOL 17-BETA-DEHYDROGENASE 8-RELATED"/>
    <property type="match status" value="1"/>
</dbReference>
<dbReference type="Gene3D" id="3.40.50.720">
    <property type="entry name" value="NAD(P)-binding Rossmann-like Domain"/>
    <property type="match status" value="1"/>
</dbReference>
<comment type="caution">
    <text evidence="3">The sequence shown here is derived from an EMBL/GenBank/DDBJ whole genome shotgun (WGS) entry which is preliminary data.</text>
</comment>
<dbReference type="eggNOG" id="COG1028">
    <property type="taxonomic scope" value="Bacteria"/>
</dbReference>
<dbReference type="Proteomes" id="UP000015527">
    <property type="component" value="Unassembled WGS sequence"/>
</dbReference>
<dbReference type="PATRIC" id="fig|1096930.3.peg.2606"/>
<evidence type="ECO:0000313" key="3">
    <source>
        <dbReference type="EMBL" id="EQB14321.1"/>
    </source>
</evidence>
<name>T0HDE8_9SPHN</name>
<comment type="similarity">
    <text evidence="1">Belongs to the short-chain dehydrogenases/reductases (SDR) family.</text>
</comment>
<dbReference type="PANTHER" id="PTHR24321">
    <property type="entry name" value="DEHYDROGENASES, SHORT CHAIN"/>
    <property type="match status" value="1"/>
</dbReference>
<dbReference type="AlphaFoldDB" id="T0HDE8"/>
<accession>T0HDE8</accession>
<organism evidence="3 4">
    <name type="scientific">Novosphingobium lindaniclasticum LE124</name>
    <dbReference type="NCBI Taxonomy" id="1096930"/>
    <lineage>
        <taxon>Bacteria</taxon>
        <taxon>Pseudomonadati</taxon>
        <taxon>Pseudomonadota</taxon>
        <taxon>Alphaproteobacteria</taxon>
        <taxon>Sphingomonadales</taxon>
        <taxon>Sphingomonadaceae</taxon>
        <taxon>Novosphingobium</taxon>
    </lineage>
</organism>
<evidence type="ECO:0008006" key="5">
    <source>
        <dbReference type="Google" id="ProtNLM"/>
    </source>
</evidence>
<protein>
    <recommendedName>
        <fullName evidence="5">Oxidoreductase</fullName>
    </recommendedName>
</protein>
<dbReference type="GO" id="GO:0016491">
    <property type="term" value="F:oxidoreductase activity"/>
    <property type="evidence" value="ECO:0007669"/>
    <property type="project" value="UniProtKB-KW"/>
</dbReference>
<evidence type="ECO:0000256" key="2">
    <source>
        <dbReference type="ARBA" id="ARBA00023002"/>
    </source>
</evidence>
<proteinExistence type="inferred from homology"/>
<dbReference type="EMBL" id="ATHL01000082">
    <property type="protein sequence ID" value="EQB14321.1"/>
    <property type="molecule type" value="Genomic_DNA"/>
</dbReference>